<evidence type="ECO:0000313" key="1">
    <source>
        <dbReference type="EMBL" id="QDU04028.1"/>
    </source>
</evidence>
<proteinExistence type="predicted"/>
<reference evidence="1 2" key="1">
    <citation type="submission" date="2019-02" db="EMBL/GenBank/DDBJ databases">
        <title>Deep-cultivation of Planctomycetes and their phenomic and genomic characterization uncovers novel biology.</title>
        <authorList>
            <person name="Wiegand S."/>
            <person name="Jogler M."/>
            <person name="Boedeker C."/>
            <person name="Pinto D."/>
            <person name="Vollmers J."/>
            <person name="Rivas-Marin E."/>
            <person name="Kohn T."/>
            <person name="Peeters S.H."/>
            <person name="Heuer A."/>
            <person name="Rast P."/>
            <person name="Oberbeckmann S."/>
            <person name="Bunk B."/>
            <person name="Jeske O."/>
            <person name="Meyerdierks A."/>
            <person name="Storesund J.E."/>
            <person name="Kallscheuer N."/>
            <person name="Luecker S."/>
            <person name="Lage O.M."/>
            <person name="Pohl T."/>
            <person name="Merkel B.J."/>
            <person name="Hornburger P."/>
            <person name="Mueller R.-W."/>
            <person name="Bruemmer F."/>
            <person name="Labrenz M."/>
            <person name="Spormann A.M."/>
            <person name="Op den Camp H."/>
            <person name="Overmann J."/>
            <person name="Amann R."/>
            <person name="Jetten M.S.M."/>
            <person name="Mascher T."/>
            <person name="Medema M.H."/>
            <person name="Devos D.P."/>
            <person name="Kaster A.-K."/>
            <person name="Ovreas L."/>
            <person name="Rohde M."/>
            <person name="Galperin M.Y."/>
            <person name="Jogler C."/>
        </authorList>
    </citation>
    <scope>NUCLEOTIDE SEQUENCE [LARGE SCALE GENOMIC DNA]</scope>
    <source>
        <strain evidence="1 2">V6</strain>
    </source>
</reference>
<evidence type="ECO:0000313" key="2">
    <source>
        <dbReference type="Proteomes" id="UP000320722"/>
    </source>
</evidence>
<organism evidence="1 2">
    <name type="scientific">Gimesia chilikensis</name>
    <dbReference type="NCBI Taxonomy" id="2605989"/>
    <lineage>
        <taxon>Bacteria</taxon>
        <taxon>Pseudomonadati</taxon>
        <taxon>Planctomycetota</taxon>
        <taxon>Planctomycetia</taxon>
        <taxon>Planctomycetales</taxon>
        <taxon>Planctomycetaceae</taxon>
        <taxon>Gimesia</taxon>
    </lineage>
</organism>
<dbReference type="AlphaFoldDB" id="A0A517WFH8"/>
<sequence length="111" mass="12744">MAVSKRGKTRIVVEQETYYWSVPHLPGDDWPTLVVVSPDKSLSFHYPIDDWTHQRFMTALAEQQLVPPVPTVRTGQSSDTRNAEFSITPGFVRQLIKWCLAAECLRTPDWD</sequence>
<name>A0A517WFH8_9PLAN</name>
<protein>
    <submittedName>
        <fullName evidence="1">Uncharacterized protein</fullName>
    </submittedName>
</protein>
<dbReference type="Proteomes" id="UP000320722">
    <property type="component" value="Chromosome"/>
</dbReference>
<accession>A0A517WFH8</accession>
<gene>
    <name evidence="1" type="ORF">V6x_37530</name>
</gene>
<dbReference type="EMBL" id="CP036347">
    <property type="protein sequence ID" value="QDU04028.1"/>
    <property type="molecule type" value="Genomic_DNA"/>
</dbReference>
<dbReference type="RefSeq" id="WP_145041834.1">
    <property type="nucleotide sequence ID" value="NZ_CP036347.1"/>
</dbReference>